<protein>
    <submittedName>
        <fullName evidence="4">Internalization-related competence protein ComEC/Rec2 protein</fullName>
    </submittedName>
</protein>
<evidence type="ECO:0000313" key="4">
    <source>
        <dbReference type="EMBL" id="KKU92993.1"/>
    </source>
</evidence>
<dbReference type="PANTHER" id="PTHR30619:SF1">
    <property type="entry name" value="RECOMBINATION PROTEIN 2"/>
    <property type="match status" value="1"/>
</dbReference>
<feature type="transmembrane region" description="Helical" evidence="2">
    <location>
        <begin position="79"/>
        <end position="99"/>
    </location>
</feature>
<name>A0A837IKK4_9BACT</name>
<dbReference type="Pfam" id="PF00753">
    <property type="entry name" value="Lactamase_B"/>
    <property type="match status" value="1"/>
</dbReference>
<dbReference type="Gene3D" id="3.60.15.10">
    <property type="entry name" value="Ribonuclease Z/Hydroxyacylglutathione hydrolase-like"/>
    <property type="match status" value="1"/>
</dbReference>
<dbReference type="InterPro" id="IPR052159">
    <property type="entry name" value="Competence_DNA_uptake"/>
</dbReference>
<proteinExistence type="predicted"/>
<dbReference type="InterPro" id="IPR001279">
    <property type="entry name" value="Metallo-B-lactamas"/>
</dbReference>
<dbReference type="InterPro" id="IPR036866">
    <property type="entry name" value="RibonucZ/Hydroxyglut_hydro"/>
</dbReference>
<dbReference type="EMBL" id="LCPH01000004">
    <property type="protein sequence ID" value="KKU92993.1"/>
    <property type="molecule type" value="Genomic_DNA"/>
</dbReference>
<dbReference type="InterPro" id="IPR035681">
    <property type="entry name" value="ComA-like_MBL"/>
</dbReference>
<evidence type="ECO:0000256" key="2">
    <source>
        <dbReference type="SAM" id="Phobius"/>
    </source>
</evidence>
<dbReference type="CDD" id="cd07731">
    <property type="entry name" value="ComA-like_MBL-fold"/>
    <property type="match status" value="1"/>
</dbReference>
<dbReference type="SMART" id="SM00849">
    <property type="entry name" value="Lactamase_B"/>
    <property type="match status" value="1"/>
</dbReference>
<accession>A0A837IKK4</accession>
<dbReference type="PANTHER" id="PTHR30619">
    <property type="entry name" value="DNA INTERNALIZATION/COMPETENCE PROTEIN COMEC/REC2"/>
    <property type="match status" value="1"/>
</dbReference>
<evidence type="ECO:0000256" key="1">
    <source>
        <dbReference type="SAM" id="MobiDB-lite"/>
    </source>
</evidence>
<feature type="domain" description="Metallo-beta-lactamase" evidence="3">
    <location>
        <begin position="112"/>
        <end position="313"/>
    </location>
</feature>
<organism evidence="4 5">
    <name type="scientific">Candidatus Yanofskybacteria bacterium GW2011_GWC1_48_11</name>
    <dbReference type="NCBI Taxonomy" id="1619027"/>
    <lineage>
        <taxon>Bacteria</taxon>
        <taxon>Candidatus Yanofskyibacteriota</taxon>
    </lineage>
</organism>
<gene>
    <name evidence="4" type="ORF">UY25_C0004G0033</name>
</gene>
<keyword evidence="2" id="KW-1133">Transmembrane helix</keyword>
<comment type="caution">
    <text evidence="4">The sequence shown here is derived from an EMBL/GenBank/DDBJ whole genome shotgun (WGS) entry which is preliminary data.</text>
</comment>
<keyword evidence="2" id="KW-0472">Membrane</keyword>
<sequence length="360" mass="40037">MQGKAHNGERRKDRDQEKRRRNPSCHEGIVSRLRNRDVQDSSPFRSVNIIIVNKKQPCHAGDGVALCYNTPMEKWRVRAIGLLFALGFANWSLWGYALAGNTLRVTFLDVGQGDAILVETPQGHQILIDGGPDSKVLEKLGKQMPFWDKTIDLVVLTHPEADHITGLVAVFEQYNVKSVLWTGVGHKSNIFAAWERALEKEDARIMLARAGQKVVWSQNFANGSMEILYPDDSAIATARAVNDTSIVSRFIFGEQRFLFTGDVTKIAEQKLVDQGIYLDSHVLKVPHHGSKTSSSESFLAAVSPSLAVIQVGADNRYGHPAKEVLDRFAAFGISVLRSDLQGDIIITYDPSKGRTHIRHD</sequence>
<evidence type="ECO:0000313" key="5">
    <source>
        <dbReference type="Proteomes" id="UP000034462"/>
    </source>
</evidence>
<dbReference type="AlphaFoldDB" id="A0A837IKK4"/>
<feature type="compositionally biased region" description="Basic and acidic residues" evidence="1">
    <location>
        <begin position="1"/>
        <end position="18"/>
    </location>
</feature>
<evidence type="ECO:0000259" key="3">
    <source>
        <dbReference type="SMART" id="SM00849"/>
    </source>
</evidence>
<dbReference type="SUPFAM" id="SSF56281">
    <property type="entry name" value="Metallo-hydrolase/oxidoreductase"/>
    <property type="match status" value="1"/>
</dbReference>
<feature type="region of interest" description="Disordered" evidence="1">
    <location>
        <begin position="1"/>
        <end position="26"/>
    </location>
</feature>
<dbReference type="Proteomes" id="UP000034462">
    <property type="component" value="Unassembled WGS sequence"/>
</dbReference>
<reference evidence="4 5" key="1">
    <citation type="journal article" date="2015" name="Nature">
        <title>rRNA introns, odd ribosomes, and small enigmatic genomes across a large radiation of phyla.</title>
        <authorList>
            <person name="Brown C.T."/>
            <person name="Hug L.A."/>
            <person name="Thomas B.C."/>
            <person name="Sharon I."/>
            <person name="Castelle C.J."/>
            <person name="Singh A."/>
            <person name="Wilkins M.J."/>
            <person name="Williams K.H."/>
            <person name="Banfield J.F."/>
        </authorList>
    </citation>
    <scope>NUCLEOTIDE SEQUENCE [LARGE SCALE GENOMIC DNA]</scope>
</reference>
<keyword evidence="2" id="KW-0812">Transmembrane</keyword>